<keyword evidence="6" id="KW-0411">Iron-sulfur</keyword>
<dbReference type="InterPro" id="IPR041575">
    <property type="entry name" value="Rubredoxin_C"/>
</dbReference>
<dbReference type="GO" id="GO:0046872">
    <property type="term" value="F:metal ion binding"/>
    <property type="evidence" value="ECO:0007669"/>
    <property type="project" value="UniProtKB-KW"/>
</dbReference>
<dbReference type="FunFam" id="3.50.50.60:FF:000033">
    <property type="entry name" value="Nitrite reductase [NAD(P)H], large subunit"/>
    <property type="match status" value="1"/>
</dbReference>
<dbReference type="InterPro" id="IPR036188">
    <property type="entry name" value="FAD/NAD-bd_sf"/>
</dbReference>
<dbReference type="PANTHER" id="PTHR43429:SF3">
    <property type="entry name" value="NITRITE REDUCTASE [NAD(P)H]"/>
    <property type="match status" value="1"/>
</dbReference>
<dbReference type="GO" id="GO:0051536">
    <property type="term" value="F:iron-sulfur cluster binding"/>
    <property type="evidence" value="ECO:0007669"/>
    <property type="project" value="UniProtKB-KW"/>
</dbReference>
<dbReference type="Gene3D" id="3.50.50.60">
    <property type="entry name" value="FAD/NAD(P)-binding domain"/>
    <property type="match status" value="2"/>
</dbReference>
<dbReference type="SUPFAM" id="SSF51905">
    <property type="entry name" value="FAD/NAD(P)-binding domain"/>
    <property type="match status" value="1"/>
</dbReference>
<keyword evidence="5" id="KW-0408">Iron</keyword>
<organism evidence="10 11">
    <name type="scientific">Paenibacillus soyae</name>
    <dbReference type="NCBI Taxonomy" id="2969249"/>
    <lineage>
        <taxon>Bacteria</taxon>
        <taxon>Bacillati</taxon>
        <taxon>Bacillota</taxon>
        <taxon>Bacilli</taxon>
        <taxon>Bacillales</taxon>
        <taxon>Paenibacillaceae</taxon>
        <taxon>Paenibacillus</taxon>
    </lineage>
</organism>
<dbReference type="InterPro" id="IPR012744">
    <property type="entry name" value="Nitri_red_NirB"/>
</dbReference>
<dbReference type="Gene3D" id="1.10.10.1100">
    <property type="entry name" value="BFD-like [2Fe-2S]-binding domain"/>
    <property type="match status" value="1"/>
</dbReference>
<dbReference type="PRINTS" id="PR00411">
    <property type="entry name" value="PNDRDTASEI"/>
</dbReference>
<dbReference type="PANTHER" id="PTHR43429">
    <property type="entry name" value="PYRIDINE NUCLEOTIDE-DISULFIDE OXIDOREDUCTASE DOMAIN-CONTAINING"/>
    <property type="match status" value="1"/>
</dbReference>
<evidence type="ECO:0000259" key="8">
    <source>
        <dbReference type="Pfam" id="PF07992"/>
    </source>
</evidence>
<dbReference type="CDD" id="cd19943">
    <property type="entry name" value="NirB_Fer2_BFD-like_1"/>
    <property type="match status" value="1"/>
</dbReference>
<feature type="domain" description="BFD-like [2Fe-2S]-binding" evidence="7">
    <location>
        <begin position="481"/>
        <end position="531"/>
    </location>
</feature>
<keyword evidence="4" id="KW-0274">FAD</keyword>
<dbReference type="CDD" id="cd19944">
    <property type="entry name" value="NirB_Fer2_BFD-like_2"/>
    <property type="match status" value="1"/>
</dbReference>
<dbReference type="GO" id="GO:0098809">
    <property type="term" value="F:nitrite reductase activity"/>
    <property type="evidence" value="ECO:0007669"/>
    <property type="project" value="InterPro"/>
</dbReference>
<dbReference type="PRINTS" id="PR00368">
    <property type="entry name" value="FADPNR"/>
</dbReference>
<comment type="caution">
    <text evidence="10">The sequence shown here is derived from an EMBL/GenBank/DDBJ whole genome shotgun (WGS) entry which is preliminary data.</text>
</comment>
<evidence type="ECO:0000313" key="10">
    <source>
        <dbReference type="EMBL" id="MCR2804096.1"/>
    </source>
</evidence>
<comment type="cofactor">
    <cofactor evidence="1">
        <name>FAD</name>
        <dbReference type="ChEBI" id="CHEBI:57692"/>
    </cofactor>
</comment>
<evidence type="ECO:0000256" key="1">
    <source>
        <dbReference type="ARBA" id="ARBA00001974"/>
    </source>
</evidence>
<dbReference type="GO" id="GO:0050661">
    <property type="term" value="F:NADP binding"/>
    <property type="evidence" value="ECO:0007669"/>
    <property type="project" value="InterPro"/>
</dbReference>
<dbReference type="EMBL" id="JANIPJ010000005">
    <property type="protein sequence ID" value="MCR2804096.1"/>
    <property type="molecule type" value="Genomic_DNA"/>
</dbReference>
<feature type="domain" description="NADH-rubredoxin oxidoreductase C-terminal" evidence="9">
    <location>
        <begin position="318"/>
        <end position="386"/>
    </location>
</feature>
<dbReference type="NCBIfam" id="TIGR02374">
    <property type="entry name" value="nitri_red_nirB"/>
    <property type="match status" value="1"/>
</dbReference>
<evidence type="ECO:0000256" key="2">
    <source>
        <dbReference type="ARBA" id="ARBA00022630"/>
    </source>
</evidence>
<dbReference type="Gene3D" id="3.30.413.10">
    <property type="entry name" value="Sulfite Reductase Hemoprotein, domain 1"/>
    <property type="match status" value="1"/>
</dbReference>
<dbReference type="Pfam" id="PF04324">
    <property type="entry name" value="Fer2_BFD"/>
    <property type="match status" value="2"/>
</dbReference>
<feature type="domain" description="FAD/NAD(P)-binding" evidence="8">
    <location>
        <begin position="5"/>
        <end position="281"/>
    </location>
</feature>
<sequence length="705" mass="76244">MNKLKLVVVGNGMAGVRCVEEILKLDPERFQITIFGSEPRPNYNRILLSKVLQGNSAMDEIIINDWSWYDENRIRLYTGETVVKIDSGKKIVETKSGIKAEYDMLILATGSSPFIPPIDGVRKPGVIAFRNMDDCRIMMEHAEKYRKAAVIGGGLLGLEAARGLLNLGMETDVIHNAPYLMNRQLDYMSAELLRKELEAQGMRFWLNANTESITGRSRAKGIRFATGVSIEADLVIVAVGIIPNVELAKSSGIRTNRAIVVDDYMRTSVADIYAVGECAEHRGIAYGLVAPLYEQGKVLAQLLCRPNEECPPYVGSVPSAQLKVSGVEMFSVGEIQEQAAGTALQMYDGIKGAYKKVTMADGKICGAILYGDTSEANALLQLVKQNAPVSALASSSAQQGAGNQDEQIAAMPDKETVCACNAVSKGTIMRCVVEDGLETAQQVKEKTKASGSCGGCKSMVEAIVSYAKRKGSLDSAAAAPICACTDCSHEQAKQAIMHGAYGSVEQVVSALGWKRKSGCDVCVPALRYYFALRTGDASKAQEGEPIGKAYVGMAVTVADESDPSSLPNYDARSLGDELGRLGRKLAFPTRLKAVVASGLHQAAGVLVHDIGITDSPAGWQIYVAGHAENPVRQGQLLGIAESYGEALELSAACLQLYREKAEFMEPLWKWVEREGLVELRETLFDTDYRLALHASFRGWEQEALA</sequence>
<reference evidence="10" key="1">
    <citation type="submission" date="2022-08" db="EMBL/GenBank/DDBJ databases">
        <title>The genomic sequence of strain Paenibacillus sp. SCIV0701.</title>
        <authorList>
            <person name="Zhao H."/>
        </authorList>
    </citation>
    <scope>NUCLEOTIDE SEQUENCE</scope>
    <source>
        <strain evidence="10">SCIV0701</strain>
    </source>
</reference>
<dbReference type="GO" id="GO:0050660">
    <property type="term" value="F:flavin adenine dinucleotide binding"/>
    <property type="evidence" value="ECO:0007669"/>
    <property type="project" value="InterPro"/>
</dbReference>
<evidence type="ECO:0000259" key="9">
    <source>
        <dbReference type="Pfam" id="PF18267"/>
    </source>
</evidence>
<dbReference type="RefSeq" id="WP_257444910.1">
    <property type="nucleotide sequence ID" value="NZ_JANIPJ010000005.1"/>
</dbReference>
<name>A0A9X2S8I8_9BACL</name>
<accession>A0A9X2S8I8</accession>
<dbReference type="InterPro" id="IPR041854">
    <property type="entry name" value="BFD-like_2Fe2S-bd_dom_sf"/>
</dbReference>
<evidence type="ECO:0000256" key="3">
    <source>
        <dbReference type="ARBA" id="ARBA00022723"/>
    </source>
</evidence>
<protein>
    <submittedName>
        <fullName evidence="10">Nitrite reductase large subunit NirB</fullName>
    </submittedName>
</protein>
<dbReference type="InterPro" id="IPR050260">
    <property type="entry name" value="FAD-bd_OxRdtase"/>
</dbReference>
<evidence type="ECO:0000259" key="7">
    <source>
        <dbReference type="Pfam" id="PF04324"/>
    </source>
</evidence>
<dbReference type="AlphaFoldDB" id="A0A9X2S8I8"/>
<dbReference type="InterPro" id="IPR045854">
    <property type="entry name" value="NO2/SO3_Rdtase_4Fe4S_sf"/>
</dbReference>
<dbReference type="InterPro" id="IPR007419">
    <property type="entry name" value="BFD-like_2Fe2S-bd_dom"/>
</dbReference>
<evidence type="ECO:0000256" key="5">
    <source>
        <dbReference type="ARBA" id="ARBA00023004"/>
    </source>
</evidence>
<dbReference type="Pfam" id="PF07992">
    <property type="entry name" value="Pyr_redox_2"/>
    <property type="match status" value="1"/>
</dbReference>
<keyword evidence="11" id="KW-1185">Reference proteome</keyword>
<dbReference type="InterPro" id="IPR023753">
    <property type="entry name" value="FAD/NAD-binding_dom"/>
</dbReference>
<feature type="domain" description="BFD-like [2Fe-2S]-binding" evidence="7">
    <location>
        <begin position="417"/>
        <end position="464"/>
    </location>
</feature>
<dbReference type="GO" id="GO:0042128">
    <property type="term" value="P:nitrate assimilation"/>
    <property type="evidence" value="ECO:0007669"/>
    <property type="project" value="InterPro"/>
</dbReference>
<proteinExistence type="predicted"/>
<dbReference type="Gene3D" id="3.30.390.30">
    <property type="match status" value="1"/>
</dbReference>
<gene>
    <name evidence="10" type="primary">nirB</name>
    <name evidence="10" type="ORF">NQZ67_09420</name>
</gene>
<dbReference type="SUPFAM" id="SSF56014">
    <property type="entry name" value="Nitrite and sulphite reductase 4Fe-4S domain-like"/>
    <property type="match status" value="1"/>
</dbReference>
<dbReference type="InterPro" id="IPR016156">
    <property type="entry name" value="FAD/NAD-linked_Rdtase_dimer_sf"/>
</dbReference>
<dbReference type="Pfam" id="PF18267">
    <property type="entry name" value="Rubredoxin_C"/>
    <property type="match status" value="1"/>
</dbReference>
<keyword evidence="3" id="KW-0479">Metal-binding</keyword>
<evidence type="ECO:0000313" key="11">
    <source>
        <dbReference type="Proteomes" id="UP001141950"/>
    </source>
</evidence>
<evidence type="ECO:0000256" key="6">
    <source>
        <dbReference type="ARBA" id="ARBA00023014"/>
    </source>
</evidence>
<keyword evidence="2" id="KW-0285">Flavoprotein</keyword>
<evidence type="ECO:0000256" key="4">
    <source>
        <dbReference type="ARBA" id="ARBA00022827"/>
    </source>
</evidence>
<dbReference type="Proteomes" id="UP001141950">
    <property type="component" value="Unassembled WGS sequence"/>
</dbReference>